<feature type="compositionally biased region" description="Acidic residues" evidence="1">
    <location>
        <begin position="295"/>
        <end position="305"/>
    </location>
</feature>
<protein>
    <submittedName>
        <fullName evidence="2">Uncharacterized protein</fullName>
    </submittedName>
</protein>
<dbReference type="OrthoDB" id="3255924at2759"/>
<feature type="compositionally biased region" description="Low complexity" evidence="1">
    <location>
        <begin position="234"/>
        <end position="257"/>
    </location>
</feature>
<sequence>MDDFSWTDGVRATISTCLPCFSSRTAHSEAEQEQQNSSTRRGQQTRYEELEGLLRNDPSDTDGGDAETMSLHSNLGSGEGRRKRNKKRRKNRNYKSIRLFGFHLFGRPPIQLSDSENDDEEVDGSHRRRARNRPGHLAVGQLSSAHSSSSADAETFGAFDSDASPLDPTLISQLSPQDAAARAARAAAEREEEEARRRQEQLEKEERRRRRRERKEAERRAAMGVSMDGEEFEGFPGSGSLRPPFSPLSPGSLSSIPTSPPAPAEEFGPYVGALPLPPLASANPPRSRHGLAAGDDGEGEDEADFGGEAYTRKAHPSSRGSRGSDSSRSHSQSQSQTSASRSNADSSHYYYPYPQQQPMYFSQTQASPLPSPNNPASGAGASGPFTSHHQKKKPKSKSKSKRSSNSATTGTTTTSTGSRSPTSQSTSLPSLDSPIPPNLSASKADVPPTSEPIIVQHDEEPRAQPQLHSGVIFPADVANENGNADDFDSNSKFPAVGFGGRRTNSSGSTSGVFLARRGDD</sequence>
<comment type="caution">
    <text evidence="2">The sequence shown here is derived from an EMBL/GenBank/DDBJ whole genome shotgun (WGS) entry which is preliminary data.</text>
</comment>
<feature type="compositionally biased region" description="Basic and acidic residues" evidence="1">
    <location>
        <begin position="46"/>
        <end position="58"/>
    </location>
</feature>
<name>A0A9Q5HS81_SANBA</name>
<feature type="compositionally biased region" description="Low complexity" evidence="1">
    <location>
        <begin position="143"/>
        <end position="153"/>
    </location>
</feature>
<feature type="region of interest" description="Disordered" evidence="1">
    <location>
        <begin position="108"/>
        <end position="471"/>
    </location>
</feature>
<feature type="compositionally biased region" description="Low complexity" evidence="1">
    <location>
        <begin position="403"/>
        <end position="433"/>
    </location>
</feature>
<feature type="region of interest" description="Disordered" evidence="1">
    <location>
        <begin position="24"/>
        <end position="92"/>
    </location>
</feature>
<organism evidence="2 3">
    <name type="scientific">Sanghuangporus baumii</name>
    <name type="common">Phellinus baumii</name>
    <dbReference type="NCBI Taxonomy" id="108892"/>
    <lineage>
        <taxon>Eukaryota</taxon>
        <taxon>Fungi</taxon>
        <taxon>Dikarya</taxon>
        <taxon>Basidiomycota</taxon>
        <taxon>Agaricomycotina</taxon>
        <taxon>Agaricomycetes</taxon>
        <taxon>Hymenochaetales</taxon>
        <taxon>Hymenochaetaceae</taxon>
        <taxon>Sanghuangporus</taxon>
    </lineage>
</organism>
<feature type="compositionally biased region" description="Basic and acidic residues" evidence="1">
    <location>
        <begin position="187"/>
        <end position="206"/>
    </location>
</feature>
<accession>A0A9Q5HS81</accession>
<reference evidence="2" key="1">
    <citation type="submission" date="2016-06" db="EMBL/GenBank/DDBJ databases">
        <title>Draft Genome sequence of the fungus Inonotus baumii.</title>
        <authorList>
            <person name="Zhu H."/>
            <person name="Lin W."/>
        </authorList>
    </citation>
    <scope>NUCLEOTIDE SEQUENCE</scope>
    <source>
        <strain evidence="2">821</strain>
    </source>
</reference>
<feature type="compositionally biased region" description="Polar residues" evidence="1">
    <location>
        <begin position="33"/>
        <end position="45"/>
    </location>
</feature>
<evidence type="ECO:0000313" key="3">
    <source>
        <dbReference type="Proteomes" id="UP000757232"/>
    </source>
</evidence>
<dbReference type="EMBL" id="LNZH02000212">
    <property type="protein sequence ID" value="OCB85030.1"/>
    <property type="molecule type" value="Genomic_DNA"/>
</dbReference>
<keyword evidence="3" id="KW-1185">Reference proteome</keyword>
<gene>
    <name evidence="2" type="ORF">A7U60_g7987</name>
</gene>
<proteinExistence type="predicted"/>
<feature type="compositionally biased region" description="Low complexity" evidence="1">
    <location>
        <begin position="501"/>
        <end position="511"/>
    </location>
</feature>
<feature type="region of interest" description="Disordered" evidence="1">
    <location>
        <begin position="496"/>
        <end position="520"/>
    </location>
</feature>
<evidence type="ECO:0000313" key="2">
    <source>
        <dbReference type="EMBL" id="OCB85030.1"/>
    </source>
</evidence>
<dbReference type="AlphaFoldDB" id="A0A9Q5HS81"/>
<feature type="compositionally biased region" description="Basic residues" evidence="1">
    <location>
        <begin position="388"/>
        <end position="402"/>
    </location>
</feature>
<feature type="compositionally biased region" description="Low complexity" evidence="1">
    <location>
        <begin position="317"/>
        <end position="342"/>
    </location>
</feature>
<feature type="compositionally biased region" description="Low complexity" evidence="1">
    <location>
        <begin position="349"/>
        <end position="358"/>
    </location>
</feature>
<feature type="compositionally biased region" description="Basic residues" evidence="1">
    <location>
        <begin position="81"/>
        <end position="92"/>
    </location>
</feature>
<dbReference type="Proteomes" id="UP000757232">
    <property type="component" value="Unassembled WGS sequence"/>
</dbReference>
<evidence type="ECO:0000256" key="1">
    <source>
        <dbReference type="SAM" id="MobiDB-lite"/>
    </source>
</evidence>